<keyword evidence="1 2" id="KW-0808">Transferase</keyword>
<dbReference type="PANTHER" id="PTHR32385:SF15">
    <property type="entry name" value="INOSITOL PHOSPHOCERAMIDE MANNOSYLTRANSFERASE 1"/>
    <property type="match status" value="1"/>
</dbReference>
<dbReference type="OrthoDB" id="277808at2"/>
<dbReference type="InterPro" id="IPR007577">
    <property type="entry name" value="GlycoTrfase_DXD_sugar-bd_CS"/>
</dbReference>
<organism evidence="2 3">
    <name type="scientific">Hartmannibacter diazotrophicus</name>
    <dbReference type="NCBI Taxonomy" id="1482074"/>
    <lineage>
        <taxon>Bacteria</taxon>
        <taxon>Pseudomonadati</taxon>
        <taxon>Pseudomonadota</taxon>
        <taxon>Alphaproteobacteria</taxon>
        <taxon>Hyphomicrobiales</taxon>
        <taxon>Pleomorphomonadaceae</taxon>
        <taxon>Hartmannibacter</taxon>
    </lineage>
</organism>
<keyword evidence="3" id="KW-1185">Reference proteome</keyword>
<dbReference type="Pfam" id="PF04488">
    <property type="entry name" value="Gly_transf_sug"/>
    <property type="match status" value="1"/>
</dbReference>
<dbReference type="GO" id="GO:0016020">
    <property type="term" value="C:membrane"/>
    <property type="evidence" value="ECO:0007669"/>
    <property type="project" value="GOC"/>
</dbReference>
<sequence>MTDRGDLRSQLKQAIALIETGRIREAEDCLEAIAGKPDDGSLGPMTALGMPRKLHAARLKLAKRAEGRHLDRVGLQATLVPDPAILAPHGHFSVEERQRAAAAAREPVPRVLHQIWIGDAPPPPSTDAWARHARRHGYDYRLWREDDLASIGASEHPIFQQRLAEGDFPGAVDVARYLVLETEGGIYLDCDWYPASDRFSFHDLMPLIGLVALSEDIPRLTHAGSLLLANSFIAVPPAHPAMTKLLGVLETVDEALKGAPAWWSTGPLIFTVVCRAGPVTLASPDLVAGSVARKTSLSEVEAWCERLPPDGAGLLLAWKSW</sequence>
<dbReference type="SUPFAM" id="SSF53448">
    <property type="entry name" value="Nucleotide-diphospho-sugar transferases"/>
    <property type="match status" value="1"/>
</dbReference>
<dbReference type="RefSeq" id="WP_157775741.1">
    <property type="nucleotide sequence ID" value="NZ_LT960614.1"/>
</dbReference>
<dbReference type="GO" id="GO:0000030">
    <property type="term" value="F:mannosyltransferase activity"/>
    <property type="evidence" value="ECO:0007669"/>
    <property type="project" value="TreeGrafter"/>
</dbReference>
<gene>
    <name evidence="2" type="ORF">HDIA_3838</name>
</gene>
<reference evidence="3" key="1">
    <citation type="submission" date="2017-09" db="EMBL/GenBank/DDBJ databases">
        <title>Genome sequence of Nannocystis excedens DSM 71.</title>
        <authorList>
            <person name="Blom J."/>
        </authorList>
    </citation>
    <scope>NUCLEOTIDE SEQUENCE [LARGE SCALE GENOMIC DNA]</scope>
    <source>
        <strain evidence="3">type strain: E19</strain>
    </source>
</reference>
<dbReference type="InterPro" id="IPR029044">
    <property type="entry name" value="Nucleotide-diphossugar_trans"/>
</dbReference>
<dbReference type="GO" id="GO:0051999">
    <property type="term" value="P:mannosyl-inositol phosphorylceramide biosynthetic process"/>
    <property type="evidence" value="ECO:0007669"/>
    <property type="project" value="TreeGrafter"/>
</dbReference>
<evidence type="ECO:0000256" key="1">
    <source>
        <dbReference type="ARBA" id="ARBA00022679"/>
    </source>
</evidence>
<dbReference type="AlphaFoldDB" id="A0A2C9DB25"/>
<protein>
    <submittedName>
        <fullName evidence="2">Mannosyltransferase OCH1</fullName>
    </submittedName>
</protein>
<accession>A0A2C9DB25</accession>
<dbReference type="KEGG" id="hdi:HDIA_3838"/>
<dbReference type="Gene3D" id="3.90.550.20">
    <property type="match status" value="1"/>
</dbReference>
<evidence type="ECO:0000313" key="3">
    <source>
        <dbReference type="Proteomes" id="UP000223606"/>
    </source>
</evidence>
<name>A0A2C9DB25_9HYPH</name>
<dbReference type="EMBL" id="LT960614">
    <property type="protein sequence ID" value="SON57379.1"/>
    <property type="molecule type" value="Genomic_DNA"/>
</dbReference>
<dbReference type="PANTHER" id="PTHR32385">
    <property type="entry name" value="MANNOSYL PHOSPHORYLINOSITOL CERAMIDE SYNTHASE"/>
    <property type="match status" value="1"/>
</dbReference>
<proteinExistence type="predicted"/>
<dbReference type="InterPro" id="IPR051706">
    <property type="entry name" value="Glycosyltransferase_domain"/>
</dbReference>
<keyword evidence="2" id="KW-0328">Glycosyltransferase</keyword>
<evidence type="ECO:0000313" key="2">
    <source>
        <dbReference type="EMBL" id="SON57379.1"/>
    </source>
</evidence>
<dbReference type="Proteomes" id="UP000223606">
    <property type="component" value="Chromosome 1"/>
</dbReference>